<reference evidence="2" key="2">
    <citation type="journal article" date="2018" name="Nat. Commun.">
        <title>Extreme sensitivity to ultraviolet light in the fungal pathogen causing white-nose syndrome of bats.</title>
        <authorList>
            <person name="Palmer J.M."/>
            <person name="Drees K.P."/>
            <person name="Foster J.T."/>
            <person name="Lindner D.L."/>
        </authorList>
    </citation>
    <scope>NUCLEOTIDE SEQUENCE [LARGE SCALE GENOMIC DNA]</scope>
    <source>
        <strain evidence="2">UAMH 10579</strain>
    </source>
</reference>
<gene>
    <name evidence="1" type="ORF">VE01_06728</name>
</gene>
<accession>A0A1B8GJM0</accession>
<dbReference type="AlphaFoldDB" id="A0A1B8GJM0"/>
<reference evidence="1 2" key="1">
    <citation type="submission" date="2016-03" db="EMBL/GenBank/DDBJ databases">
        <title>Comparative genomics of Pseudogymnoascus destructans, the fungus causing white-nose syndrome of bats.</title>
        <authorList>
            <person name="Palmer J.M."/>
            <person name="Drees K.P."/>
            <person name="Foster J.T."/>
            <person name="Lindner D.L."/>
        </authorList>
    </citation>
    <scope>NUCLEOTIDE SEQUENCE [LARGE SCALE GENOMIC DNA]</scope>
    <source>
        <strain evidence="1 2">UAMH 10579</strain>
    </source>
</reference>
<evidence type="ECO:0000313" key="2">
    <source>
        <dbReference type="Proteomes" id="UP000091956"/>
    </source>
</evidence>
<organism evidence="1 2">
    <name type="scientific">Pseudogymnoascus verrucosus</name>
    <dbReference type="NCBI Taxonomy" id="342668"/>
    <lineage>
        <taxon>Eukaryota</taxon>
        <taxon>Fungi</taxon>
        <taxon>Dikarya</taxon>
        <taxon>Ascomycota</taxon>
        <taxon>Pezizomycotina</taxon>
        <taxon>Leotiomycetes</taxon>
        <taxon>Thelebolales</taxon>
        <taxon>Thelebolaceae</taxon>
        <taxon>Pseudogymnoascus</taxon>
    </lineage>
</organism>
<dbReference type="RefSeq" id="XP_059319649.1">
    <property type="nucleotide sequence ID" value="XM_059463828.1"/>
</dbReference>
<evidence type="ECO:0008006" key="3">
    <source>
        <dbReference type="Google" id="ProtNLM"/>
    </source>
</evidence>
<protein>
    <recommendedName>
        <fullName evidence="3">Knr4/Smi1-like domain-containing protein</fullName>
    </recommendedName>
</protein>
<dbReference type="EMBL" id="KV460231">
    <property type="protein sequence ID" value="OBT96042.2"/>
    <property type="molecule type" value="Genomic_DNA"/>
</dbReference>
<name>A0A1B8GJM0_9PEZI</name>
<dbReference type="Proteomes" id="UP000091956">
    <property type="component" value="Unassembled WGS sequence"/>
</dbReference>
<proteinExistence type="predicted"/>
<evidence type="ECO:0000313" key="1">
    <source>
        <dbReference type="EMBL" id="OBT96042.2"/>
    </source>
</evidence>
<dbReference type="GeneID" id="28840114"/>
<keyword evidence="2" id="KW-1185">Reference proteome</keyword>
<sequence>MTSISWFNGAWGEPSQQTLYELVSSYLKLSDLSTAVTETFYLANVLILSNHIDKAQELINALYKHRNEIAPATSASANGSTPVLEYFWQTHKDKLSRPIGEEQYESVLKFNSLTLDGYLAREQWGQYRECCRADWMPKHLSIAEPEDPHIWRETDNPAILAMCSRLLAKEGSQGMFPPHERMREALAAAMKLYAQPQAPIEEGVDYMSTQAWESRHSFLLYRRLAIELAIRVGELDTASEILSMALRLDGFGRSSGASLQDFLFVPGIYDVLPLLAKGGKESNPFFIEEQDADTLVKDIISAVDLRVTKGQQLPLTPREAGWEELLDRLAEGAWRVNTREYKGMGLDYPEEILFPPATEAEIEAVEKDHGELPADFKDMVRIANGYRGGWHFLDGGMTGIQDIAPSDFPLEHVEDHFIAGD</sequence>